<dbReference type="PANTHER" id="PTHR37422:SF23">
    <property type="entry name" value="TEICHURONIC ACID BIOSYNTHESIS PROTEIN TUAE"/>
    <property type="match status" value="1"/>
</dbReference>
<feature type="domain" description="O-antigen ligase-related" evidence="6">
    <location>
        <begin position="23"/>
        <end position="161"/>
    </location>
</feature>
<evidence type="ECO:0000259" key="6">
    <source>
        <dbReference type="Pfam" id="PF04932"/>
    </source>
</evidence>
<organism evidence="7 8">
    <name type="scientific">Candidatus Magasanikbacteria bacterium CG11_big_fil_rev_8_21_14_0_20_43_7</name>
    <dbReference type="NCBI Taxonomy" id="1974654"/>
    <lineage>
        <taxon>Bacteria</taxon>
        <taxon>Candidatus Magasanikiibacteriota</taxon>
    </lineage>
</organism>
<name>A0A2H0N5F8_9BACT</name>
<dbReference type="AlphaFoldDB" id="A0A2H0N5F8"/>
<dbReference type="InterPro" id="IPR007016">
    <property type="entry name" value="O-antigen_ligase-rel_domated"/>
</dbReference>
<dbReference type="GO" id="GO:0016020">
    <property type="term" value="C:membrane"/>
    <property type="evidence" value="ECO:0007669"/>
    <property type="project" value="UniProtKB-SubCell"/>
</dbReference>
<feature type="transmembrane region" description="Helical" evidence="5">
    <location>
        <begin position="61"/>
        <end position="79"/>
    </location>
</feature>
<dbReference type="Proteomes" id="UP000229782">
    <property type="component" value="Unassembled WGS sequence"/>
</dbReference>
<feature type="transmembrane region" description="Helical" evidence="5">
    <location>
        <begin position="12"/>
        <end position="32"/>
    </location>
</feature>
<feature type="transmembrane region" description="Helical" evidence="5">
    <location>
        <begin position="176"/>
        <end position="196"/>
    </location>
</feature>
<dbReference type="Pfam" id="PF04932">
    <property type="entry name" value="Wzy_C"/>
    <property type="match status" value="1"/>
</dbReference>
<evidence type="ECO:0000256" key="3">
    <source>
        <dbReference type="ARBA" id="ARBA00022989"/>
    </source>
</evidence>
<protein>
    <recommendedName>
        <fullName evidence="6">O-antigen ligase-related domain-containing protein</fullName>
    </recommendedName>
</protein>
<feature type="transmembrane region" description="Helical" evidence="5">
    <location>
        <begin position="38"/>
        <end position="54"/>
    </location>
</feature>
<feature type="transmembrane region" description="Helical" evidence="5">
    <location>
        <begin position="148"/>
        <end position="169"/>
    </location>
</feature>
<comment type="caution">
    <text evidence="7">The sequence shown here is derived from an EMBL/GenBank/DDBJ whole genome shotgun (WGS) entry which is preliminary data.</text>
</comment>
<feature type="non-terminal residue" evidence="7">
    <location>
        <position position="1"/>
    </location>
</feature>
<dbReference type="EMBL" id="PCWM01000018">
    <property type="protein sequence ID" value="PIR03336.1"/>
    <property type="molecule type" value="Genomic_DNA"/>
</dbReference>
<feature type="transmembrane region" description="Helical" evidence="5">
    <location>
        <begin position="202"/>
        <end position="219"/>
    </location>
</feature>
<evidence type="ECO:0000256" key="2">
    <source>
        <dbReference type="ARBA" id="ARBA00022692"/>
    </source>
</evidence>
<keyword evidence="4 5" id="KW-0472">Membrane</keyword>
<dbReference type="PANTHER" id="PTHR37422">
    <property type="entry name" value="TEICHURONIC ACID BIOSYNTHESIS PROTEIN TUAE"/>
    <property type="match status" value="1"/>
</dbReference>
<accession>A0A2H0N5F8</accession>
<keyword evidence="2 5" id="KW-0812">Transmembrane</keyword>
<evidence type="ECO:0000256" key="4">
    <source>
        <dbReference type="ARBA" id="ARBA00023136"/>
    </source>
</evidence>
<gene>
    <name evidence="7" type="ORF">COV60_00900</name>
</gene>
<evidence type="ECO:0000313" key="8">
    <source>
        <dbReference type="Proteomes" id="UP000229782"/>
    </source>
</evidence>
<evidence type="ECO:0000256" key="1">
    <source>
        <dbReference type="ARBA" id="ARBA00004141"/>
    </source>
</evidence>
<comment type="subcellular location">
    <subcellularLocation>
        <location evidence="1">Membrane</location>
        <topology evidence="1">Multi-pass membrane protein</topology>
    </subcellularLocation>
</comment>
<proteinExistence type="predicted"/>
<evidence type="ECO:0000256" key="5">
    <source>
        <dbReference type="SAM" id="Phobius"/>
    </source>
</evidence>
<sequence length="224" mass="24702">KQHEDWATGQFGNWVLFVSCILLLLTGSLAVFYAKSTGGLMGIIAGIGILLLYHKKTRWPSVILGVIAFTSLLSLPQLAGIKHEVFLGDRSGQIRVAIWKETVALLKDRPLLGAGLSSYDERIVPYHTTVNGEGIEIFHHPHNIFLTMWVNLGLLGLVGFIILIGGLYMNTWRTSPVLIAVLTTLLVTGLVDSPYIKNDLAVFFWIIPLLAIATSYGLLENKYT</sequence>
<dbReference type="InterPro" id="IPR051533">
    <property type="entry name" value="WaaL-like"/>
</dbReference>
<evidence type="ECO:0000313" key="7">
    <source>
        <dbReference type="EMBL" id="PIR03336.1"/>
    </source>
</evidence>
<keyword evidence="3 5" id="KW-1133">Transmembrane helix</keyword>
<reference evidence="7 8" key="1">
    <citation type="submission" date="2017-09" db="EMBL/GenBank/DDBJ databases">
        <title>Depth-based differentiation of microbial function through sediment-hosted aquifers and enrichment of novel symbionts in the deep terrestrial subsurface.</title>
        <authorList>
            <person name="Probst A.J."/>
            <person name="Ladd B."/>
            <person name="Jarett J.K."/>
            <person name="Geller-Mcgrath D.E."/>
            <person name="Sieber C.M."/>
            <person name="Emerson J.B."/>
            <person name="Anantharaman K."/>
            <person name="Thomas B.C."/>
            <person name="Malmstrom R."/>
            <person name="Stieglmeier M."/>
            <person name="Klingl A."/>
            <person name="Woyke T."/>
            <person name="Ryan C.M."/>
            <person name="Banfield J.F."/>
        </authorList>
    </citation>
    <scope>NUCLEOTIDE SEQUENCE [LARGE SCALE GENOMIC DNA]</scope>
    <source>
        <strain evidence="7">CG11_big_fil_rev_8_21_14_0_20_43_7</strain>
    </source>
</reference>